<evidence type="ECO:0000256" key="8">
    <source>
        <dbReference type="ARBA" id="ARBA00022989"/>
    </source>
</evidence>
<dbReference type="InterPro" id="IPR025691">
    <property type="entry name" value="GspL_pp_dom"/>
</dbReference>
<keyword evidence="6" id="KW-0812">Transmembrane</keyword>
<comment type="subcellular location">
    <subcellularLocation>
        <location evidence="1">Cell inner membrane</location>
        <topology evidence="1">Single-pass membrane protein</topology>
    </subcellularLocation>
</comment>
<evidence type="ECO:0000256" key="6">
    <source>
        <dbReference type="ARBA" id="ARBA00022692"/>
    </source>
</evidence>
<protein>
    <submittedName>
        <fullName evidence="12">Type II secretion system protein L (GspL)</fullName>
    </submittedName>
</protein>
<sequence>MSTLYIRLPSKAAVEAAPPEAAPECRFALATDGGAVERESSATLDQLEKTISAAQKVVLLLAASDVNLLQVQVPPMPASKLKAALPNLVEDQLMTDPADCVLAAGPSIEGKRTVAVVSRAWLERNVQRMLSLGARSVAALPMQLCLPYQPDTVSAAFTESNTSLDVDLALRMSDVDGVGLALLPAQPEAAAREALESLAALAPHQAIALFVPQDRIPAYQAAAQEMNQEERIALFADNWPRWITEAKASPFNLAAGLGAAGGPGLQLQAWRWPLILAGLVLLINIVGMNVEWLRLRREANDLRAGMAQTFKSVYPKEPLTSDPVLQMRRNISTAKQRAGQPAPDDFLVLSSAFGDAWQAATQGRPGAGIASLDYSDRALQVTLKDGAGAPIEQVRSMLQSRNLTVTQKNDKVWQIRSGK</sequence>
<proteinExistence type="inferred from homology"/>
<evidence type="ECO:0000259" key="11">
    <source>
        <dbReference type="Pfam" id="PF12693"/>
    </source>
</evidence>
<dbReference type="PIRSF" id="PIRSF015761">
    <property type="entry name" value="Protein_L"/>
    <property type="match status" value="1"/>
</dbReference>
<dbReference type="Gene3D" id="3.30.420.380">
    <property type="match status" value="1"/>
</dbReference>
<keyword evidence="8" id="KW-1133">Transmembrane helix</keyword>
<dbReference type="Pfam" id="PF12693">
    <property type="entry name" value="GspL_C"/>
    <property type="match status" value="1"/>
</dbReference>
<keyword evidence="7" id="KW-0653">Protein transport</keyword>
<evidence type="ECO:0000313" key="13">
    <source>
        <dbReference type="Proteomes" id="UP000295382"/>
    </source>
</evidence>
<dbReference type="InterPro" id="IPR007812">
    <property type="entry name" value="T2SS_protein-GspL"/>
</dbReference>
<evidence type="ECO:0000256" key="1">
    <source>
        <dbReference type="ARBA" id="ARBA00004377"/>
    </source>
</evidence>
<evidence type="ECO:0000259" key="10">
    <source>
        <dbReference type="Pfam" id="PF05134"/>
    </source>
</evidence>
<evidence type="ECO:0000256" key="5">
    <source>
        <dbReference type="ARBA" id="ARBA00022519"/>
    </source>
</evidence>
<dbReference type="OrthoDB" id="8557903at2"/>
<dbReference type="SUPFAM" id="SSF53067">
    <property type="entry name" value="Actin-like ATPase domain"/>
    <property type="match status" value="1"/>
</dbReference>
<keyword evidence="5" id="KW-0997">Cell inner membrane</keyword>
<dbReference type="GO" id="GO:0009276">
    <property type="term" value="C:Gram-negative-bacterium-type cell wall"/>
    <property type="evidence" value="ECO:0007669"/>
    <property type="project" value="InterPro"/>
</dbReference>
<feature type="domain" description="GspL cytoplasmic actin-ATPase-like" evidence="10">
    <location>
        <begin position="40"/>
        <end position="161"/>
    </location>
</feature>
<feature type="domain" description="GspL periplasmic" evidence="11">
    <location>
        <begin position="266"/>
        <end position="408"/>
    </location>
</feature>
<evidence type="ECO:0000256" key="7">
    <source>
        <dbReference type="ARBA" id="ARBA00022927"/>
    </source>
</evidence>
<evidence type="ECO:0000256" key="3">
    <source>
        <dbReference type="ARBA" id="ARBA00022448"/>
    </source>
</evidence>
<evidence type="ECO:0000256" key="9">
    <source>
        <dbReference type="ARBA" id="ARBA00023136"/>
    </source>
</evidence>
<keyword evidence="13" id="KW-1185">Reference proteome</keyword>
<dbReference type="GO" id="GO:0015628">
    <property type="term" value="P:protein secretion by the type II secretion system"/>
    <property type="evidence" value="ECO:0007669"/>
    <property type="project" value="InterPro"/>
</dbReference>
<dbReference type="GO" id="GO:0015627">
    <property type="term" value="C:type II protein secretion system complex"/>
    <property type="evidence" value="ECO:0007669"/>
    <property type="project" value="InterPro"/>
</dbReference>
<dbReference type="RefSeq" id="WP_132257871.1">
    <property type="nucleotide sequence ID" value="NZ_SLZQ01000003.1"/>
</dbReference>
<dbReference type="NCBIfam" id="TIGR01709">
    <property type="entry name" value="typeII_sec_gspL"/>
    <property type="match status" value="1"/>
</dbReference>
<evidence type="ECO:0000313" key="12">
    <source>
        <dbReference type="EMBL" id="TCS37790.1"/>
    </source>
</evidence>
<dbReference type="EMBL" id="SLZQ01000003">
    <property type="protein sequence ID" value="TCS37790.1"/>
    <property type="molecule type" value="Genomic_DNA"/>
</dbReference>
<comment type="caution">
    <text evidence="12">The sequence shown here is derived from an EMBL/GenBank/DDBJ whole genome shotgun (WGS) entry which is preliminary data.</text>
</comment>
<name>A0A4V2UIX0_PAULE</name>
<evidence type="ECO:0000256" key="2">
    <source>
        <dbReference type="ARBA" id="ARBA00005318"/>
    </source>
</evidence>
<organism evidence="12 13">
    <name type="scientific">Paucimonas lemoignei</name>
    <name type="common">Pseudomonas lemoignei</name>
    <dbReference type="NCBI Taxonomy" id="29443"/>
    <lineage>
        <taxon>Bacteria</taxon>
        <taxon>Pseudomonadati</taxon>
        <taxon>Pseudomonadota</taxon>
        <taxon>Betaproteobacteria</taxon>
        <taxon>Burkholderiales</taxon>
        <taxon>Burkholderiaceae</taxon>
        <taxon>Paucimonas</taxon>
    </lineage>
</organism>
<keyword evidence="9" id="KW-0472">Membrane</keyword>
<keyword evidence="4" id="KW-1003">Cell membrane</keyword>
<dbReference type="InterPro" id="IPR043129">
    <property type="entry name" value="ATPase_NBD"/>
</dbReference>
<dbReference type="InterPro" id="IPR024230">
    <property type="entry name" value="GspL_cyto_dom"/>
</dbReference>
<dbReference type="GO" id="GO:0005886">
    <property type="term" value="C:plasma membrane"/>
    <property type="evidence" value="ECO:0007669"/>
    <property type="project" value="UniProtKB-SubCell"/>
</dbReference>
<reference evidence="12 13" key="1">
    <citation type="submission" date="2019-03" db="EMBL/GenBank/DDBJ databases">
        <title>Genomic Encyclopedia of Type Strains, Phase IV (KMG-IV): sequencing the most valuable type-strain genomes for metagenomic binning, comparative biology and taxonomic classification.</title>
        <authorList>
            <person name="Goeker M."/>
        </authorList>
    </citation>
    <scope>NUCLEOTIDE SEQUENCE [LARGE SCALE GENOMIC DNA]</scope>
    <source>
        <strain evidence="12 13">DSM 7445</strain>
    </source>
</reference>
<comment type="similarity">
    <text evidence="2">Belongs to the GSP L family.</text>
</comment>
<accession>A0A4V2UIX0</accession>
<dbReference type="Pfam" id="PF05134">
    <property type="entry name" value="T2SSL"/>
    <property type="match status" value="1"/>
</dbReference>
<gene>
    <name evidence="12" type="ORF">EDC30_10382</name>
</gene>
<dbReference type="AlphaFoldDB" id="A0A4V2UIX0"/>
<dbReference type="Proteomes" id="UP000295382">
    <property type="component" value="Unassembled WGS sequence"/>
</dbReference>
<keyword evidence="3" id="KW-0813">Transport</keyword>
<evidence type="ECO:0000256" key="4">
    <source>
        <dbReference type="ARBA" id="ARBA00022475"/>
    </source>
</evidence>